<gene>
    <name evidence="2" type="primary">Aste57867_8529</name>
    <name evidence="1" type="ORF">As57867_008497</name>
    <name evidence="2" type="ORF">ASTE57867_8529</name>
</gene>
<dbReference type="AlphaFoldDB" id="A0A485KKI5"/>
<dbReference type="EMBL" id="CAADRA010005125">
    <property type="protein sequence ID" value="VFT85415.1"/>
    <property type="molecule type" value="Genomic_DNA"/>
</dbReference>
<organism evidence="2 3">
    <name type="scientific">Aphanomyces stellatus</name>
    <dbReference type="NCBI Taxonomy" id="120398"/>
    <lineage>
        <taxon>Eukaryota</taxon>
        <taxon>Sar</taxon>
        <taxon>Stramenopiles</taxon>
        <taxon>Oomycota</taxon>
        <taxon>Saprolegniomycetes</taxon>
        <taxon>Saprolegniales</taxon>
        <taxon>Verrucalvaceae</taxon>
        <taxon>Aphanomyces</taxon>
    </lineage>
</organism>
<accession>A0A485KKI5</accession>
<dbReference type="OrthoDB" id="10009520at2759"/>
<sequence length="388" mass="44199">METSARDCDVCFDPIPMWDQVRFLCTDKCPAVLCHDCAANYFTHCASEIIPGLVVKINCPVCVRPMPLARWAPLHNEAAEYVETSTYKASEVRCPNCDQSTAFLSSYHESPDPLMLVPTLKQKLPWLRRLTRKFCRYKIAASALHQYIFATFGDKAPAVASHVLALLDDPERHTSFGLLHLQHMRNVRTPCCDQEICFACKSTGHDGDCDVLHQEFFNHVITCPQCGIALVRGDGCDSMKCVCDAYFTWTERVDVAVDEGRAMRMAALARLPRGFDCMRQVIEFCRHVVWKRRFRAPLDEMRVQKHHPAAWRTVCEWLRRQAWRTKYTDVVRRCAKTMRHRMLLQELLRSTPRVEPAAESCGPLVPVVLKTVKGNEWGAAVEPMAAVA</sequence>
<evidence type="ECO:0000313" key="3">
    <source>
        <dbReference type="Proteomes" id="UP000332933"/>
    </source>
</evidence>
<evidence type="ECO:0000313" key="2">
    <source>
        <dbReference type="EMBL" id="VFT85415.1"/>
    </source>
</evidence>
<keyword evidence="3" id="KW-1185">Reference proteome</keyword>
<reference evidence="1" key="2">
    <citation type="submission" date="2019-06" db="EMBL/GenBank/DDBJ databases">
        <title>Genomics analysis of Aphanomyces spp. identifies a new class of oomycete effector associated with host adaptation.</title>
        <authorList>
            <person name="Gaulin E."/>
        </authorList>
    </citation>
    <scope>NUCLEOTIDE SEQUENCE</scope>
    <source>
        <strain evidence="1">CBS 578.67</strain>
    </source>
</reference>
<reference evidence="2 3" key="1">
    <citation type="submission" date="2019-03" db="EMBL/GenBank/DDBJ databases">
        <authorList>
            <person name="Gaulin E."/>
            <person name="Dumas B."/>
        </authorList>
    </citation>
    <scope>NUCLEOTIDE SEQUENCE [LARGE SCALE GENOMIC DNA]</scope>
    <source>
        <strain evidence="2">CBS 568.67</strain>
    </source>
</reference>
<dbReference type="Proteomes" id="UP000332933">
    <property type="component" value="Unassembled WGS sequence"/>
</dbReference>
<protein>
    <submittedName>
        <fullName evidence="2">Aste57867_8529 protein</fullName>
    </submittedName>
</protein>
<name>A0A485KKI5_9STRA</name>
<proteinExistence type="predicted"/>
<evidence type="ECO:0000313" key="1">
    <source>
        <dbReference type="EMBL" id="KAF0700959.1"/>
    </source>
</evidence>
<dbReference type="EMBL" id="VJMH01005104">
    <property type="protein sequence ID" value="KAF0700959.1"/>
    <property type="molecule type" value="Genomic_DNA"/>
</dbReference>
<dbReference type="Pfam" id="PF26200">
    <property type="entry name" value="Rcat_RNF216"/>
    <property type="match status" value="1"/>
</dbReference>